<keyword evidence="5" id="KW-1185">Reference proteome</keyword>
<dbReference type="Proteomes" id="UP000035579">
    <property type="component" value="Chromosome"/>
</dbReference>
<dbReference type="RefSeq" id="WP_047859451.1">
    <property type="nucleotide sequence ID" value="NZ_CP011509.1"/>
</dbReference>
<name>A0AAC8QE42_9BACT</name>
<dbReference type="PROSITE" id="PS51257">
    <property type="entry name" value="PROKAR_LIPOPROTEIN"/>
    <property type="match status" value="1"/>
</dbReference>
<sequence length="144" mass="15012">MSQLRLSFSALVISGMLFTVACGPSGNTSTESNPSTVQQQESNEAKPGTGQFCGGFAAIQCPEGLVCVDDPNDSCDPSTGGADCGGICVKGTSQTAEKKKCDYNDPTRFYAARSPEECAAVTFICVEGQTAFFDECGCGCETNR</sequence>
<gene>
    <name evidence="2" type="ORF">AA314_07693</name>
    <name evidence="3" type="ORF">ATI61_110188</name>
</gene>
<evidence type="ECO:0000313" key="3">
    <source>
        <dbReference type="EMBL" id="REG27181.1"/>
    </source>
</evidence>
<dbReference type="EMBL" id="QUMU01000010">
    <property type="protein sequence ID" value="REG27181.1"/>
    <property type="molecule type" value="Genomic_DNA"/>
</dbReference>
<evidence type="ECO:0000313" key="5">
    <source>
        <dbReference type="Proteomes" id="UP000256345"/>
    </source>
</evidence>
<evidence type="ECO:0000313" key="2">
    <source>
        <dbReference type="EMBL" id="AKJ06067.1"/>
    </source>
</evidence>
<dbReference type="EMBL" id="CP011509">
    <property type="protein sequence ID" value="AKJ06067.1"/>
    <property type="molecule type" value="Genomic_DNA"/>
</dbReference>
<reference evidence="2 4" key="1">
    <citation type="submission" date="2015-05" db="EMBL/GenBank/DDBJ databases">
        <title>Genome assembly of Archangium gephyra DSM 2261.</title>
        <authorList>
            <person name="Sharma G."/>
            <person name="Subramanian S."/>
        </authorList>
    </citation>
    <scope>NUCLEOTIDE SEQUENCE [LARGE SCALE GENOMIC DNA]</scope>
    <source>
        <strain evidence="2 4">DSM 2261</strain>
    </source>
</reference>
<evidence type="ECO:0000256" key="1">
    <source>
        <dbReference type="SAM" id="SignalP"/>
    </source>
</evidence>
<feature type="chain" id="PRO_5042294343" evidence="1">
    <location>
        <begin position="22"/>
        <end position="144"/>
    </location>
</feature>
<evidence type="ECO:0000313" key="4">
    <source>
        <dbReference type="Proteomes" id="UP000035579"/>
    </source>
</evidence>
<accession>A0AAC8QE42</accession>
<feature type="signal peptide" evidence="1">
    <location>
        <begin position="1"/>
        <end position="21"/>
    </location>
</feature>
<dbReference type="GO" id="GO:0004867">
    <property type="term" value="F:serine-type endopeptidase inhibitor activity"/>
    <property type="evidence" value="ECO:0007669"/>
    <property type="project" value="UniProtKB-KW"/>
</dbReference>
<proteinExistence type="predicted"/>
<keyword evidence="2" id="KW-0646">Protease inhibitor</keyword>
<protein>
    <submittedName>
        <fullName evidence="2">Kazal-type serine protease inhibitor domain protein</fullName>
    </submittedName>
</protein>
<organism evidence="2 4">
    <name type="scientific">Archangium gephyra</name>
    <dbReference type="NCBI Taxonomy" id="48"/>
    <lineage>
        <taxon>Bacteria</taxon>
        <taxon>Pseudomonadati</taxon>
        <taxon>Myxococcota</taxon>
        <taxon>Myxococcia</taxon>
        <taxon>Myxococcales</taxon>
        <taxon>Cystobacterineae</taxon>
        <taxon>Archangiaceae</taxon>
        <taxon>Archangium</taxon>
    </lineage>
</organism>
<dbReference type="Proteomes" id="UP000256345">
    <property type="component" value="Unassembled WGS sequence"/>
</dbReference>
<keyword evidence="1" id="KW-0732">Signal</keyword>
<dbReference type="AlphaFoldDB" id="A0AAC8QE42"/>
<keyword evidence="2" id="KW-0722">Serine protease inhibitor</keyword>
<dbReference type="KEGG" id="age:AA314_07693"/>
<reference evidence="3 5" key="2">
    <citation type="submission" date="2018-08" db="EMBL/GenBank/DDBJ databases">
        <title>Genomic Encyclopedia of Archaeal and Bacterial Type Strains, Phase II (KMG-II): from individual species to whole genera.</title>
        <authorList>
            <person name="Goeker M."/>
        </authorList>
    </citation>
    <scope>NUCLEOTIDE SEQUENCE [LARGE SCALE GENOMIC DNA]</scope>
    <source>
        <strain evidence="3 5">DSM 2261</strain>
    </source>
</reference>